<accession>A0A9Q0TJY1</accession>
<feature type="domain" description="Protein kinase" evidence="4">
    <location>
        <begin position="275"/>
        <end position="570"/>
    </location>
</feature>
<feature type="domain" description="Response regulatory" evidence="5">
    <location>
        <begin position="958"/>
        <end position="1081"/>
    </location>
</feature>
<dbReference type="InterPro" id="IPR000719">
    <property type="entry name" value="Prot_kinase_dom"/>
</dbReference>
<dbReference type="GO" id="GO:0004672">
    <property type="term" value="F:protein kinase activity"/>
    <property type="evidence" value="ECO:0007669"/>
    <property type="project" value="InterPro"/>
</dbReference>
<dbReference type="AlphaFoldDB" id="A0A9Q0TJY1"/>
<evidence type="ECO:0000256" key="3">
    <source>
        <dbReference type="SAM" id="MobiDB-lite"/>
    </source>
</evidence>
<dbReference type="SMART" id="SM00448">
    <property type="entry name" value="REC"/>
    <property type="match status" value="1"/>
</dbReference>
<dbReference type="Pfam" id="PF03109">
    <property type="entry name" value="ABC1"/>
    <property type="match status" value="1"/>
</dbReference>
<evidence type="ECO:0000256" key="1">
    <source>
        <dbReference type="ARBA" id="ARBA00009670"/>
    </source>
</evidence>
<feature type="region of interest" description="Disordered" evidence="3">
    <location>
        <begin position="1"/>
        <end position="95"/>
    </location>
</feature>
<evidence type="ECO:0000313" key="7">
    <source>
        <dbReference type="Proteomes" id="UP001151532"/>
    </source>
</evidence>
<comment type="similarity">
    <text evidence="1">Belongs to the protein kinase superfamily. ADCK protein kinase family.</text>
</comment>
<evidence type="ECO:0000259" key="5">
    <source>
        <dbReference type="PROSITE" id="PS50110"/>
    </source>
</evidence>
<dbReference type="SUPFAM" id="SSF56112">
    <property type="entry name" value="Protein kinase-like (PK-like)"/>
    <property type="match status" value="1"/>
</dbReference>
<dbReference type="Gene3D" id="3.40.50.2300">
    <property type="match status" value="1"/>
</dbReference>
<dbReference type="InterPro" id="IPR050154">
    <property type="entry name" value="UbiB_kinase"/>
</dbReference>
<sequence>MDAAAPQLVYGGIQPSRRHHNLPNRIPVRRPTNRVFAVATEPKPTQTGSTISSSPPSSSPNTANGSSRSPPPKPVNGVATKFSKSKPVNGVSTRMGEVSQEIKRVRAQMEENEDLAILMRGLRGQNLRDTQFADDNIKLRLVEVDESSEFLPLVYEPSSISAYWGKRPRAVATRVVQLLSVAGGFLSRLAWDVINKKVKENEVARAIELREIVTSLGPAYVKLGQALSIRPDILSPAAMVELQKLCDKVPSFPDDVAMALINEELGQPWQNIYSELSSSPIAAASLGQVYKGRLKENGDLVAVKVQRPFVLETVTVDLFIIRNLGLALRKFPQIAIDVVGLVDEWAARFFEELDYVTEGENGSLFAEMMRKDLPQVVVPNTYEKYTSRKVLTTEWIEGEKLSQSTESDVGELVNVGVICYLKQLLDTGLFHADPHPGNLIRTPDGKLAILDFGLVTKLTDDQKYGMIEAIAHLIHRDYGAIVKDFVKLGFISDGVNLEPILPVLAKVFDQALEGVLEGIALVGNPDFAIVDEAYPYIAQRLLTDESPRLRNALRYTIYGKSGVFDAERFIDVMQAFESFITAAKSGGGESMNGDMAELGMLQSQTGYIFPGFLSSASQQTQPIQTRAALAFLLSEKGNFFREFLLDEIVKGIDAVAREQLGQVIAILGMGNAAPIFSMVPAPFKPAALLPTITEEDKVILNNVEKVAEFLTAGTAISSTSTQGVNVPRIVQELLPVLPGISGTILPEVLQHHLNVNLTTFPPTDNRAIEDRILALLSHRHLNNSFAVISHPLTLNPSIHSSMDEQHNTQNDGGIQDLVNKLDMCIANFDGKRQVFENAIGEKIQALPIAVSSHPLTPNPSIHSSMDGQDNTQNDGGIQDLVNKLDMCIANFDGKRQVFENAIGEKIQALEKDRGEARELRLSLHQESGDTRSKKIDDVNQWLNQKALISGAPDYFDFSVLIVDDDLAARDSIRRALMSFGAKKQLIIDVQEAKNGREAVYLHLAGAFFDIILMDSHMPIMTGREAIKKLRQMGVKSQIIGVSYQFEQPAFRGSSINKWIKKPLNFWKGRCYLLLSQQTESF</sequence>
<dbReference type="SUPFAM" id="SSF52172">
    <property type="entry name" value="CheY-like"/>
    <property type="match status" value="1"/>
</dbReference>
<name>A0A9Q0TJY1_SALPP</name>
<dbReference type="Proteomes" id="UP001151532">
    <property type="component" value="Chromosome 1"/>
</dbReference>
<dbReference type="GO" id="GO:0000160">
    <property type="term" value="P:phosphorelay signal transduction system"/>
    <property type="evidence" value="ECO:0007669"/>
    <property type="project" value="InterPro"/>
</dbReference>
<dbReference type="GO" id="GO:0009507">
    <property type="term" value="C:chloroplast"/>
    <property type="evidence" value="ECO:0007669"/>
    <property type="project" value="TreeGrafter"/>
</dbReference>
<dbReference type="InterPro" id="IPR011006">
    <property type="entry name" value="CheY-like_superfamily"/>
</dbReference>
<dbReference type="PANTHER" id="PTHR10566:SF117">
    <property type="entry name" value="UNUSUAL PROTEIN KINASE-RELATED"/>
    <property type="match status" value="1"/>
</dbReference>
<keyword evidence="2" id="KW-0597">Phosphoprotein</keyword>
<evidence type="ECO:0000259" key="4">
    <source>
        <dbReference type="PROSITE" id="PS50011"/>
    </source>
</evidence>
<dbReference type="InterPro" id="IPR004147">
    <property type="entry name" value="ABC1_dom"/>
</dbReference>
<dbReference type="EMBL" id="JAPFFK010000015">
    <property type="protein sequence ID" value="KAJ6713079.1"/>
    <property type="molecule type" value="Genomic_DNA"/>
</dbReference>
<dbReference type="InterPro" id="IPR001789">
    <property type="entry name" value="Sig_transdc_resp-reg_receiver"/>
</dbReference>
<dbReference type="OrthoDB" id="427480at2759"/>
<gene>
    <name evidence="6" type="ORF">OIU79_009134</name>
</gene>
<reference evidence="6" key="2">
    <citation type="journal article" date="2023" name="Int. J. Mol. Sci.">
        <title>De Novo Assembly and Annotation of 11 Diverse Shrub Willow (Salix) Genomes Reveals Novel Gene Organization in Sex-Linked Regions.</title>
        <authorList>
            <person name="Hyden B."/>
            <person name="Feng K."/>
            <person name="Yates T.B."/>
            <person name="Jawdy S."/>
            <person name="Cereghino C."/>
            <person name="Smart L.B."/>
            <person name="Muchero W."/>
        </authorList>
    </citation>
    <scope>NUCLEOTIDE SEQUENCE</scope>
    <source>
        <tissue evidence="6">Shoot tip</tissue>
    </source>
</reference>
<dbReference type="InterPro" id="IPR011009">
    <property type="entry name" value="Kinase-like_dom_sf"/>
</dbReference>
<organism evidence="6 7">
    <name type="scientific">Salix purpurea</name>
    <name type="common">Purple osier willow</name>
    <dbReference type="NCBI Taxonomy" id="77065"/>
    <lineage>
        <taxon>Eukaryota</taxon>
        <taxon>Viridiplantae</taxon>
        <taxon>Streptophyta</taxon>
        <taxon>Embryophyta</taxon>
        <taxon>Tracheophyta</taxon>
        <taxon>Spermatophyta</taxon>
        <taxon>Magnoliopsida</taxon>
        <taxon>eudicotyledons</taxon>
        <taxon>Gunneridae</taxon>
        <taxon>Pentapetalae</taxon>
        <taxon>rosids</taxon>
        <taxon>fabids</taxon>
        <taxon>Malpighiales</taxon>
        <taxon>Salicaceae</taxon>
        <taxon>Saliceae</taxon>
        <taxon>Salix</taxon>
    </lineage>
</organism>
<comment type="caution">
    <text evidence="6">The sequence shown here is derived from an EMBL/GenBank/DDBJ whole genome shotgun (WGS) entry which is preliminary data.</text>
</comment>
<reference evidence="6" key="1">
    <citation type="submission" date="2022-11" db="EMBL/GenBank/DDBJ databases">
        <authorList>
            <person name="Hyden B.L."/>
            <person name="Feng K."/>
            <person name="Yates T."/>
            <person name="Jawdy S."/>
            <person name="Smart L.B."/>
            <person name="Muchero W."/>
        </authorList>
    </citation>
    <scope>NUCLEOTIDE SEQUENCE</scope>
    <source>
        <tissue evidence="6">Shoot tip</tissue>
    </source>
</reference>
<feature type="compositionally biased region" description="Basic residues" evidence="3">
    <location>
        <begin position="16"/>
        <end position="32"/>
    </location>
</feature>
<dbReference type="CDD" id="cd17546">
    <property type="entry name" value="REC_hyHK_CKI1_RcsC-like"/>
    <property type="match status" value="1"/>
</dbReference>
<dbReference type="CDD" id="cd05121">
    <property type="entry name" value="ABC1_ADCK3-like"/>
    <property type="match status" value="1"/>
</dbReference>
<protein>
    <submittedName>
        <fullName evidence="6">CHAPERONE-ACTIVITY OF BC1 COMPLEX CABC1 -RELATED</fullName>
    </submittedName>
</protein>
<dbReference type="PROSITE" id="PS50011">
    <property type="entry name" value="PROTEIN_KINASE_DOM"/>
    <property type="match status" value="1"/>
</dbReference>
<feature type="compositionally biased region" description="Low complexity" evidence="3">
    <location>
        <begin position="44"/>
        <end position="68"/>
    </location>
</feature>
<proteinExistence type="inferred from homology"/>
<dbReference type="Pfam" id="PF00072">
    <property type="entry name" value="Response_reg"/>
    <property type="match status" value="1"/>
</dbReference>
<dbReference type="Gene3D" id="1.10.510.10">
    <property type="entry name" value="Transferase(Phosphotransferase) domain 1"/>
    <property type="match status" value="1"/>
</dbReference>
<dbReference type="GO" id="GO:0005524">
    <property type="term" value="F:ATP binding"/>
    <property type="evidence" value="ECO:0007669"/>
    <property type="project" value="InterPro"/>
</dbReference>
<dbReference type="PANTHER" id="PTHR10566">
    <property type="entry name" value="CHAPERONE-ACTIVITY OF BC1 COMPLEX CABC1 -RELATED"/>
    <property type="match status" value="1"/>
</dbReference>
<evidence type="ECO:0000256" key="2">
    <source>
        <dbReference type="PROSITE-ProRule" id="PRU00169"/>
    </source>
</evidence>
<dbReference type="PROSITE" id="PS50110">
    <property type="entry name" value="RESPONSE_REGULATORY"/>
    <property type="match status" value="1"/>
</dbReference>
<evidence type="ECO:0000313" key="6">
    <source>
        <dbReference type="EMBL" id="KAJ6713079.1"/>
    </source>
</evidence>
<feature type="modified residue" description="4-aspartylphosphate" evidence="2">
    <location>
        <position position="1014"/>
    </location>
</feature>
<keyword evidence="7" id="KW-1185">Reference proteome</keyword>